<dbReference type="VEuPathDB" id="FungiDB:FOZG_15053"/>
<dbReference type="VEuPathDB" id="FungiDB:FOIG_07830"/>
<evidence type="ECO:0000313" key="3">
    <source>
        <dbReference type="Proteomes" id="UP000285084"/>
    </source>
</evidence>
<dbReference type="AlphaFoldDB" id="A0A420N1J6"/>
<evidence type="ECO:0000256" key="1">
    <source>
        <dbReference type="SAM" id="MobiDB-lite"/>
    </source>
</evidence>
<reference evidence="2 3" key="1">
    <citation type="journal article" date="2018" name="Sci. Rep.">
        <title>Characterisation of pathogen-specific regions and novel effector candidates in Fusarium oxysporum f. sp. cepae.</title>
        <authorList>
            <person name="Armitage A.D."/>
            <person name="Taylor A."/>
            <person name="Sobczyk M.K."/>
            <person name="Baxter L."/>
            <person name="Greenfield B.P."/>
            <person name="Bates H.J."/>
            <person name="Wilson F."/>
            <person name="Jackson A.C."/>
            <person name="Ott S."/>
            <person name="Harrison R.J."/>
            <person name="Clarkson J.P."/>
        </authorList>
    </citation>
    <scope>NUCLEOTIDE SEQUENCE [LARGE SCALE GENOMIC DNA]</scope>
    <source>
        <strain evidence="2 3">Fo_A13</strain>
    </source>
</reference>
<name>A0A420N1J6_FUSOX</name>
<dbReference type="VEuPathDB" id="FungiDB:FOMG_08445"/>
<dbReference type="Proteomes" id="UP000285084">
    <property type="component" value="Unassembled WGS sequence"/>
</dbReference>
<gene>
    <name evidence="2" type="ORF">BFJ69_g8741</name>
</gene>
<feature type="region of interest" description="Disordered" evidence="1">
    <location>
        <begin position="56"/>
        <end position="121"/>
    </location>
</feature>
<protein>
    <submittedName>
        <fullName evidence="2">Uncharacterized protein</fullName>
    </submittedName>
</protein>
<accession>A0A420N1J6</accession>
<feature type="compositionally biased region" description="Acidic residues" evidence="1">
    <location>
        <begin position="74"/>
        <end position="85"/>
    </location>
</feature>
<dbReference type="VEuPathDB" id="FungiDB:HZS61_017612"/>
<feature type="compositionally biased region" description="Acidic residues" evidence="1">
    <location>
        <begin position="100"/>
        <end position="120"/>
    </location>
</feature>
<dbReference type="EMBL" id="MRCX01000075">
    <property type="protein sequence ID" value="RKK74139.1"/>
    <property type="molecule type" value="Genomic_DNA"/>
</dbReference>
<comment type="caution">
    <text evidence="2">The sequence shown here is derived from an EMBL/GenBank/DDBJ whole genome shotgun (WGS) entry which is preliminary data.</text>
</comment>
<dbReference type="VEuPathDB" id="FungiDB:FOXG_12694"/>
<evidence type="ECO:0000313" key="2">
    <source>
        <dbReference type="EMBL" id="RKK74139.1"/>
    </source>
</evidence>
<sequence>MMELESTDINFSVTWLLGLKPKSTYPSWARDFLTDEPHFLVSRLLGLLPTRKPRRRLRRRRNRSKTVIVPEEPLKEDDQDADDQNMDGFGLGKLYGDIPYETDDDSESEAEDAPVVEEEPPVLAEPAFLELCKMMEELLDEIE</sequence>
<dbReference type="VEuPathDB" id="FungiDB:FOC4_g10004510"/>
<dbReference type="VEuPathDB" id="FungiDB:FOC1_g10009589"/>
<organism evidence="2 3">
    <name type="scientific">Fusarium oxysporum</name>
    <name type="common">Fusarium vascular wilt</name>
    <dbReference type="NCBI Taxonomy" id="5507"/>
    <lineage>
        <taxon>Eukaryota</taxon>
        <taxon>Fungi</taxon>
        <taxon>Dikarya</taxon>
        <taxon>Ascomycota</taxon>
        <taxon>Pezizomycotina</taxon>
        <taxon>Sordariomycetes</taxon>
        <taxon>Hypocreomycetidae</taxon>
        <taxon>Hypocreales</taxon>
        <taxon>Nectriaceae</taxon>
        <taxon>Fusarium</taxon>
        <taxon>Fusarium oxysporum species complex</taxon>
    </lineage>
</organism>
<proteinExistence type="predicted"/>